<accession>A0ABS0D4E0</accession>
<dbReference type="InterPro" id="IPR001680">
    <property type="entry name" value="WD40_rpt"/>
</dbReference>
<dbReference type="PROSITE" id="PS50294">
    <property type="entry name" value="WD_REPEATS_REGION"/>
    <property type="match status" value="1"/>
</dbReference>
<sequence>MVSGSADTNVCLWDTATGRLLQRLTGHSCAVTSVHIASRTVVSTGHDTSVIVWSDQGVRLLTGHHTRHVWMAATEPAAELAVSVGADHTLRVWDIRSGAEESTIELSDIGTACDLIRMAPDRVLIASASRDGTMELIAATSNPRR</sequence>
<evidence type="ECO:0000256" key="2">
    <source>
        <dbReference type="ARBA" id="ARBA00022737"/>
    </source>
</evidence>
<evidence type="ECO:0000256" key="3">
    <source>
        <dbReference type="PROSITE-ProRule" id="PRU00221"/>
    </source>
</evidence>
<evidence type="ECO:0000256" key="1">
    <source>
        <dbReference type="ARBA" id="ARBA00022574"/>
    </source>
</evidence>
<keyword evidence="1 3" id="KW-0853">WD repeat</keyword>
<dbReference type="Gene3D" id="2.130.10.10">
    <property type="entry name" value="YVTN repeat-like/Quinoprotein amine dehydrogenase"/>
    <property type="match status" value="1"/>
</dbReference>
<dbReference type="InterPro" id="IPR036322">
    <property type="entry name" value="WD40_repeat_dom_sf"/>
</dbReference>
<dbReference type="Pfam" id="PF00400">
    <property type="entry name" value="WD40"/>
    <property type="match status" value="2"/>
</dbReference>
<name>A0ABS0D4E0_9NOCA</name>
<dbReference type="SUPFAM" id="SSF50978">
    <property type="entry name" value="WD40 repeat-like"/>
    <property type="match status" value="1"/>
</dbReference>
<dbReference type="RefSeq" id="WP_195134048.1">
    <property type="nucleotide sequence ID" value="NZ_JADLQX010000068.1"/>
</dbReference>
<organism evidence="4 5">
    <name type="scientific">Nocardia amamiensis</name>
    <dbReference type="NCBI Taxonomy" id="404578"/>
    <lineage>
        <taxon>Bacteria</taxon>
        <taxon>Bacillati</taxon>
        <taxon>Actinomycetota</taxon>
        <taxon>Actinomycetes</taxon>
        <taxon>Mycobacteriales</taxon>
        <taxon>Nocardiaceae</taxon>
        <taxon>Nocardia</taxon>
    </lineage>
</organism>
<dbReference type="PANTHER" id="PTHR22847:SF637">
    <property type="entry name" value="WD REPEAT DOMAIN 5B"/>
    <property type="match status" value="1"/>
</dbReference>
<keyword evidence="5" id="KW-1185">Reference proteome</keyword>
<dbReference type="PROSITE" id="PS00678">
    <property type="entry name" value="WD_REPEATS_1"/>
    <property type="match status" value="2"/>
</dbReference>
<evidence type="ECO:0000313" key="5">
    <source>
        <dbReference type="Proteomes" id="UP000702209"/>
    </source>
</evidence>
<reference evidence="4 5" key="1">
    <citation type="submission" date="2020-10" db="EMBL/GenBank/DDBJ databases">
        <title>Identification of Nocardia species via Next-generation sequencing and recognition of intraspecies genetic diversity.</title>
        <authorList>
            <person name="Li P."/>
            <person name="Li P."/>
            <person name="Lu B."/>
        </authorList>
    </citation>
    <scope>NUCLEOTIDE SEQUENCE [LARGE SCALE GENOMIC DNA]</scope>
    <source>
        <strain evidence="4 5">BJ06-0157</strain>
    </source>
</reference>
<dbReference type="Proteomes" id="UP000702209">
    <property type="component" value="Unassembled WGS sequence"/>
</dbReference>
<keyword evidence="2" id="KW-0677">Repeat</keyword>
<dbReference type="SMART" id="SM00320">
    <property type="entry name" value="WD40"/>
    <property type="match status" value="2"/>
</dbReference>
<protein>
    <submittedName>
        <fullName evidence="4">Uncharacterized protein</fullName>
    </submittedName>
</protein>
<gene>
    <name evidence="4" type="ORF">IU459_35900</name>
</gene>
<dbReference type="PRINTS" id="PR00320">
    <property type="entry name" value="GPROTEINBRPT"/>
</dbReference>
<dbReference type="InterPro" id="IPR020472">
    <property type="entry name" value="WD40_PAC1"/>
</dbReference>
<dbReference type="InterPro" id="IPR019775">
    <property type="entry name" value="WD40_repeat_CS"/>
</dbReference>
<dbReference type="PANTHER" id="PTHR22847">
    <property type="entry name" value="WD40 REPEAT PROTEIN"/>
    <property type="match status" value="1"/>
</dbReference>
<evidence type="ECO:0000313" key="4">
    <source>
        <dbReference type="EMBL" id="MBF6302867.1"/>
    </source>
</evidence>
<dbReference type="PROSITE" id="PS50082">
    <property type="entry name" value="WD_REPEATS_2"/>
    <property type="match status" value="3"/>
</dbReference>
<proteinExistence type="predicted"/>
<dbReference type="EMBL" id="JADLQX010000068">
    <property type="protein sequence ID" value="MBF6302867.1"/>
    <property type="molecule type" value="Genomic_DNA"/>
</dbReference>
<feature type="repeat" description="WD" evidence="3">
    <location>
        <begin position="24"/>
        <end position="54"/>
    </location>
</feature>
<feature type="repeat" description="WD" evidence="3">
    <location>
        <begin position="1"/>
        <end position="23"/>
    </location>
</feature>
<dbReference type="InterPro" id="IPR015943">
    <property type="entry name" value="WD40/YVTN_repeat-like_dom_sf"/>
</dbReference>
<feature type="repeat" description="WD" evidence="3">
    <location>
        <begin position="62"/>
        <end position="103"/>
    </location>
</feature>
<comment type="caution">
    <text evidence="4">The sequence shown here is derived from an EMBL/GenBank/DDBJ whole genome shotgun (WGS) entry which is preliminary data.</text>
</comment>